<proteinExistence type="predicted"/>
<accession>A0A4R2LH93</accession>
<dbReference type="RefSeq" id="WP_165873304.1">
    <property type="nucleotide sequence ID" value="NZ_JANKAQ010000003.1"/>
</dbReference>
<name>A0A4R2LH93_9FIRM</name>
<protein>
    <submittedName>
        <fullName evidence="1">Uncharacterized protein</fullName>
    </submittedName>
</protein>
<evidence type="ECO:0000313" key="2">
    <source>
        <dbReference type="Proteomes" id="UP000295711"/>
    </source>
</evidence>
<reference evidence="1 2" key="1">
    <citation type="submission" date="2019-03" db="EMBL/GenBank/DDBJ databases">
        <title>Genomic Encyclopedia of Type Strains, Phase IV (KMG-IV): sequencing the most valuable type-strain genomes for metagenomic binning, comparative biology and taxonomic classification.</title>
        <authorList>
            <person name="Goeker M."/>
        </authorList>
    </citation>
    <scope>NUCLEOTIDE SEQUENCE [LARGE SCALE GENOMIC DNA]</scope>
    <source>
        <strain evidence="1 2">DSM 28559</strain>
    </source>
</reference>
<evidence type="ECO:0000313" key="1">
    <source>
        <dbReference type="EMBL" id="TCO85499.1"/>
    </source>
</evidence>
<organism evidence="1 2">
    <name type="scientific">Frisingicoccus caecimuris</name>
    <dbReference type="NCBI Taxonomy" id="1796636"/>
    <lineage>
        <taxon>Bacteria</taxon>
        <taxon>Bacillati</taxon>
        <taxon>Bacillota</taxon>
        <taxon>Clostridia</taxon>
        <taxon>Lachnospirales</taxon>
        <taxon>Lachnospiraceae</taxon>
        <taxon>Frisingicoccus</taxon>
    </lineage>
</organism>
<gene>
    <name evidence="1" type="ORF">EV212_103221</name>
</gene>
<dbReference type="Proteomes" id="UP000295711">
    <property type="component" value="Unassembled WGS sequence"/>
</dbReference>
<dbReference type="AlphaFoldDB" id="A0A4R2LH93"/>
<keyword evidence="2" id="KW-1185">Reference proteome</keyword>
<sequence>MINFDEELKKYKPSLEVDQAEEAIQRNDLRDVIDIVEEMMKEFRSDPKGFKQF</sequence>
<comment type="caution">
    <text evidence="1">The sequence shown here is derived from an EMBL/GenBank/DDBJ whole genome shotgun (WGS) entry which is preliminary data.</text>
</comment>
<dbReference type="EMBL" id="SLXA01000003">
    <property type="protein sequence ID" value="TCO85499.1"/>
    <property type="molecule type" value="Genomic_DNA"/>
</dbReference>